<reference evidence="6 7" key="1">
    <citation type="submission" date="2019-07" db="EMBL/GenBank/DDBJ databases">
        <title>Whole genome shotgun sequence of Rhizobium naphthalenivorans NBRC 107585.</title>
        <authorList>
            <person name="Hosoyama A."/>
            <person name="Uohara A."/>
            <person name="Ohji S."/>
            <person name="Ichikawa N."/>
        </authorList>
    </citation>
    <scope>NUCLEOTIDE SEQUENCE [LARGE SCALE GENOMIC DNA]</scope>
    <source>
        <strain evidence="6 7">NBRC 107585</strain>
    </source>
</reference>
<keyword evidence="7" id="KW-1185">Reference proteome</keyword>
<dbReference type="PANTHER" id="PTHR43483">
    <property type="entry name" value="MEMBRANE TRANSPORTER PROTEIN HI_0806-RELATED"/>
    <property type="match status" value="1"/>
</dbReference>
<evidence type="ECO:0000256" key="2">
    <source>
        <dbReference type="ARBA" id="ARBA00022692"/>
    </source>
</evidence>
<organism evidence="6 7">
    <name type="scientific">Ciceribacter naphthalenivorans</name>
    <dbReference type="NCBI Taxonomy" id="1118451"/>
    <lineage>
        <taxon>Bacteria</taxon>
        <taxon>Pseudomonadati</taxon>
        <taxon>Pseudomonadota</taxon>
        <taxon>Alphaproteobacteria</taxon>
        <taxon>Hyphomicrobiales</taxon>
        <taxon>Rhizobiaceae</taxon>
        <taxon>Ciceribacter</taxon>
    </lineage>
</organism>
<keyword evidence="2 5" id="KW-0812">Transmembrane</keyword>
<proteinExistence type="inferred from homology"/>
<gene>
    <name evidence="6" type="ORF">RNA01_03420</name>
</gene>
<comment type="subcellular location">
    <subcellularLocation>
        <location evidence="5">Cell membrane</location>
        <topology evidence="5">Multi-pass membrane protein</topology>
    </subcellularLocation>
    <subcellularLocation>
        <location evidence="1">Membrane</location>
        <topology evidence="1">Multi-pass membrane protein</topology>
    </subcellularLocation>
</comment>
<name>A0A512HDH1_9HYPH</name>
<sequence length="273" mass="28436">MPPVSELMMFAGLLVVAGGVAGLLAGVFGIGGGAVLVPVFYQVFGLAGVDDAVRMHLAVGTSLAIIVPTSLRSFAAHRQRGAVDMDLLKGWVVAVPLGAILAAVIAAGASSEALRLIFAVITLLLALRMMFFNSRWHLGSELPGEPARFAVGTGIGLLSGLMGIGGGVLNNTFMSLYRRPIHQAVATSAGVGVLISLPGLFGYVWAGWGDKGLPPLSTGFVNWIAVALIIPITLIVAPYGAKLAHAMSKRQLEIGFGLFLIFVSGRFFYSLYG</sequence>
<feature type="transmembrane region" description="Helical" evidence="5">
    <location>
        <begin position="87"/>
        <end position="107"/>
    </location>
</feature>
<feature type="transmembrane region" description="Helical" evidence="5">
    <location>
        <begin position="12"/>
        <end position="41"/>
    </location>
</feature>
<keyword evidence="5" id="KW-1003">Cell membrane</keyword>
<dbReference type="Pfam" id="PF01925">
    <property type="entry name" value="TauE"/>
    <property type="match status" value="1"/>
</dbReference>
<accession>A0A512HDH1</accession>
<evidence type="ECO:0000256" key="5">
    <source>
        <dbReference type="RuleBase" id="RU363041"/>
    </source>
</evidence>
<feature type="transmembrane region" description="Helical" evidence="5">
    <location>
        <begin position="53"/>
        <end position="75"/>
    </location>
</feature>
<keyword evidence="3 5" id="KW-1133">Transmembrane helix</keyword>
<dbReference type="PANTHER" id="PTHR43483:SF3">
    <property type="entry name" value="MEMBRANE TRANSPORTER PROTEIN HI_0806-RELATED"/>
    <property type="match status" value="1"/>
</dbReference>
<evidence type="ECO:0000256" key="1">
    <source>
        <dbReference type="ARBA" id="ARBA00004141"/>
    </source>
</evidence>
<protein>
    <recommendedName>
        <fullName evidence="5">Probable membrane transporter protein</fullName>
    </recommendedName>
</protein>
<comment type="caution">
    <text evidence="6">The sequence shown here is derived from an EMBL/GenBank/DDBJ whole genome shotgun (WGS) entry which is preliminary data.</text>
</comment>
<feature type="transmembrane region" description="Helical" evidence="5">
    <location>
        <begin position="220"/>
        <end position="240"/>
    </location>
</feature>
<dbReference type="GO" id="GO:0005886">
    <property type="term" value="C:plasma membrane"/>
    <property type="evidence" value="ECO:0007669"/>
    <property type="project" value="UniProtKB-SubCell"/>
</dbReference>
<comment type="similarity">
    <text evidence="5">Belongs to the 4-toluene sulfonate uptake permease (TSUP) (TC 2.A.102) family.</text>
</comment>
<dbReference type="OrthoDB" id="457670at2"/>
<dbReference type="InterPro" id="IPR002781">
    <property type="entry name" value="TM_pro_TauE-like"/>
</dbReference>
<evidence type="ECO:0000256" key="4">
    <source>
        <dbReference type="ARBA" id="ARBA00023136"/>
    </source>
</evidence>
<evidence type="ECO:0000313" key="7">
    <source>
        <dbReference type="Proteomes" id="UP000321717"/>
    </source>
</evidence>
<dbReference type="Proteomes" id="UP000321717">
    <property type="component" value="Unassembled WGS sequence"/>
</dbReference>
<feature type="transmembrane region" description="Helical" evidence="5">
    <location>
        <begin position="252"/>
        <end position="272"/>
    </location>
</feature>
<feature type="transmembrane region" description="Helical" evidence="5">
    <location>
        <begin position="184"/>
        <end position="208"/>
    </location>
</feature>
<evidence type="ECO:0000313" key="6">
    <source>
        <dbReference type="EMBL" id="GEO83410.1"/>
    </source>
</evidence>
<feature type="transmembrane region" description="Helical" evidence="5">
    <location>
        <begin position="113"/>
        <end position="131"/>
    </location>
</feature>
<dbReference type="EMBL" id="BJZP01000001">
    <property type="protein sequence ID" value="GEO83410.1"/>
    <property type="molecule type" value="Genomic_DNA"/>
</dbReference>
<dbReference type="RefSeq" id="WP_147178204.1">
    <property type="nucleotide sequence ID" value="NZ_BJZP01000001.1"/>
</dbReference>
<keyword evidence="4 5" id="KW-0472">Membrane</keyword>
<dbReference type="AlphaFoldDB" id="A0A512HDH1"/>
<evidence type="ECO:0000256" key="3">
    <source>
        <dbReference type="ARBA" id="ARBA00022989"/>
    </source>
</evidence>